<comment type="caution">
    <text evidence="1">The sequence shown here is derived from an EMBL/GenBank/DDBJ whole genome shotgun (WGS) entry which is preliminary data.</text>
</comment>
<sequence length="82" mass="9324">MPSQGNSPSLEDLMKQLATRPQDTNKTASQYYEPFTVGWIQQFTLTNNSKPKRECECTYSEKQKRTTSTSTVTAAEIKQCQL</sequence>
<gene>
    <name evidence="1" type="ORF">CR513_29919</name>
</gene>
<proteinExistence type="predicted"/>
<accession>A0A371GD99</accession>
<dbReference type="AlphaFoldDB" id="A0A371GD99"/>
<dbReference type="EMBL" id="QJKJ01005928">
    <property type="protein sequence ID" value="RDX88486.1"/>
    <property type="molecule type" value="Genomic_DNA"/>
</dbReference>
<evidence type="ECO:0000313" key="2">
    <source>
        <dbReference type="Proteomes" id="UP000257109"/>
    </source>
</evidence>
<evidence type="ECO:0000313" key="1">
    <source>
        <dbReference type="EMBL" id="RDX88486.1"/>
    </source>
</evidence>
<reference evidence="1" key="1">
    <citation type="submission" date="2018-05" db="EMBL/GenBank/DDBJ databases">
        <title>Draft genome of Mucuna pruriens seed.</title>
        <authorList>
            <person name="Nnadi N.E."/>
            <person name="Vos R."/>
            <person name="Hasami M.H."/>
            <person name="Devisetty U.K."/>
            <person name="Aguiy J.C."/>
        </authorList>
    </citation>
    <scope>NUCLEOTIDE SEQUENCE [LARGE SCALE GENOMIC DNA]</scope>
    <source>
        <strain evidence="1">JCA_2017</strain>
    </source>
</reference>
<organism evidence="1 2">
    <name type="scientific">Mucuna pruriens</name>
    <name type="common">Velvet bean</name>
    <name type="synonym">Dolichos pruriens</name>
    <dbReference type="NCBI Taxonomy" id="157652"/>
    <lineage>
        <taxon>Eukaryota</taxon>
        <taxon>Viridiplantae</taxon>
        <taxon>Streptophyta</taxon>
        <taxon>Embryophyta</taxon>
        <taxon>Tracheophyta</taxon>
        <taxon>Spermatophyta</taxon>
        <taxon>Magnoliopsida</taxon>
        <taxon>eudicotyledons</taxon>
        <taxon>Gunneridae</taxon>
        <taxon>Pentapetalae</taxon>
        <taxon>rosids</taxon>
        <taxon>fabids</taxon>
        <taxon>Fabales</taxon>
        <taxon>Fabaceae</taxon>
        <taxon>Papilionoideae</taxon>
        <taxon>50 kb inversion clade</taxon>
        <taxon>NPAAA clade</taxon>
        <taxon>indigoferoid/millettioid clade</taxon>
        <taxon>Phaseoleae</taxon>
        <taxon>Mucuna</taxon>
    </lineage>
</organism>
<protein>
    <submittedName>
        <fullName evidence="1">Uncharacterized protein</fullName>
    </submittedName>
</protein>
<keyword evidence="2" id="KW-1185">Reference proteome</keyword>
<name>A0A371GD99_MUCPR</name>
<feature type="non-terminal residue" evidence="1">
    <location>
        <position position="1"/>
    </location>
</feature>
<dbReference type="Proteomes" id="UP000257109">
    <property type="component" value="Unassembled WGS sequence"/>
</dbReference>